<dbReference type="Proteomes" id="UP000008021">
    <property type="component" value="Chromosome 4"/>
</dbReference>
<keyword evidence="2" id="KW-1185">Reference proteome</keyword>
<evidence type="ECO:0000313" key="2">
    <source>
        <dbReference type="Proteomes" id="UP000008021"/>
    </source>
</evidence>
<sequence length="109" mass="11530">MCRPLSPRRQVVAPPISRRQLASTPRRADLLVSIAVSSPATSGHRVATSLHNFVDAAHVFVNAGASLHRRCIGAVPGLCLRAVWSPVIPLPQCHLAATGLLEPGPPCCE</sequence>
<dbReference type="HOGENOM" id="CLU_2188157_0_0_1"/>
<reference evidence="1" key="2">
    <citation type="submission" date="2018-05" db="EMBL/GenBank/DDBJ databases">
        <title>OmerRS3 (Oryza meridionalis Reference Sequence Version 3).</title>
        <authorList>
            <person name="Zhang J."/>
            <person name="Kudrna D."/>
            <person name="Lee S."/>
            <person name="Talag J."/>
            <person name="Welchert J."/>
            <person name="Wing R.A."/>
        </authorList>
    </citation>
    <scope>NUCLEOTIDE SEQUENCE [LARGE SCALE GENOMIC DNA]</scope>
    <source>
        <strain evidence="1">cv. OR44</strain>
    </source>
</reference>
<dbReference type="Gramene" id="OMERI04G24710.1">
    <property type="protein sequence ID" value="OMERI04G24710.1"/>
    <property type="gene ID" value="OMERI04G24710"/>
</dbReference>
<dbReference type="AlphaFoldDB" id="A0A0E0DK19"/>
<proteinExistence type="predicted"/>
<reference evidence="1" key="1">
    <citation type="submission" date="2015-04" db="UniProtKB">
        <authorList>
            <consortium name="EnsemblPlants"/>
        </authorList>
    </citation>
    <scope>IDENTIFICATION</scope>
</reference>
<protein>
    <submittedName>
        <fullName evidence="1">Uncharacterized protein</fullName>
    </submittedName>
</protein>
<name>A0A0E0DK19_9ORYZ</name>
<accession>A0A0E0DK19</accession>
<organism evidence="1">
    <name type="scientific">Oryza meridionalis</name>
    <dbReference type="NCBI Taxonomy" id="40149"/>
    <lineage>
        <taxon>Eukaryota</taxon>
        <taxon>Viridiplantae</taxon>
        <taxon>Streptophyta</taxon>
        <taxon>Embryophyta</taxon>
        <taxon>Tracheophyta</taxon>
        <taxon>Spermatophyta</taxon>
        <taxon>Magnoliopsida</taxon>
        <taxon>Liliopsida</taxon>
        <taxon>Poales</taxon>
        <taxon>Poaceae</taxon>
        <taxon>BOP clade</taxon>
        <taxon>Oryzoideae</taxon>
        <taxon>Oryzeae</taxon>
        <taxon>Oryzinae</taxon>
        <taxon>Oryza</taxon>
    </lineage>
</organism>
<dbReference type="EnsemblPlants" id="OMERI04G24710.1">
    <property type="protein sequence ID" value="OMERI04G24710.1"/>
    <property type="gene ID" value="OMERI04G24710"/>
</dbReference>
<evidence type="ECO:0000313" key="1">
    <source>
        <dbReference type="EnsemblPlants" id="OMERI04G24710.1"/>
    </source>
</evidence>